<reference evidence="2" key="2">
    <citation type="submission" date="2013-12" db="EMBL/GenBank/DDBJ databases">
        <authorList>
            <person name="Yu Y."/>
            <person name="Lee S."/>
            <person name="de Baynast K."/>
            <person name="Wissotski M."/>
            <person name="Liu L."/>
            <person name="Talag J."/>
            <person name="Goicoechea J."/>
            <person name="Angelova A."/>
            <person name="Jetty R."/>
            <person name="Kudrna D."/>
            <person name="Golser W."/>
            <person name="Rivera L."/>
            <person name="Zhang J."/>
            <person name="Wing R."/>
        </authorList>
    </citation>
    <scope>NUCLEOTIDE SEQUENCE</scope>
</reference>
<reference evidence="1 2" key="1">
    <citation type="submission" date="2012-08" db="EMBL/GenBank/DDBJ databases">
        <title>Oryza genome evolution.</title>
        <authorList>
            <person name="Wing R.A."/>
        </authorList>
    </citation>
    <scope>NUCLEOTIDE SEQUENCE</scope>
</reference>
<dbReference type="EnsemblPlants" id="LPERR01G36040.1">
    <property type="protein sequence ID" value="LPERR01G36040.1"/>
    <property type="gene ID" value="LPERR01G36040"/>
</dbReference>
<dbReference type="AlphaFoldDB" id="A0A0D9V9F5"/>
<organism evidence="1 2">
    <name type="scientific">Leersia perrieri</name>
    <dbReference type="NCBI Taxonomy" id="77586"/>
    <lineage>
        <taxon>Eukaryota</taxon>
        <taxon>Viridiplantae</taxon>
        <taxon>Streptophyta</taxon>
        <taxon>Embryophyta</taxon>
        <taxon>Tracheophyta</taxon>
        <taxon>Spermatophyta</taxon>
        <taxon>Magnoliopsida</taxon>
        <taxon>Liliopsida</taxon>
        <taxon>Poales</taxon>
        <taxon>Poaceae</taxon>
        <taxon>BOP clade</taxon>
        <taxon>Oryzoideae</taxon>
        <taxon>Oryzeae</taxon>
        <taxon>Oryzinae</taxon>
        <taxon>Leersia</taxon>
    </lineage>
</organism>
<dbReference type="Gramene" id="LPERR01G36040.1">
    <property type="protein sequence ID" value="LPERR01G36040.1"/>
    <property type="gene ID" value="LPERR01G36040"/>
</dbReference>
<name>A0A0D9V9F5_9ORYZ</name>
<protein>
    <submittedName>
        <fullName evidence="1">Uncharacterized protein</fullName>
    </submittedName>
</protein>
<evidence type="ECO:0000313" key="2">
    <source>
        <dbReference type="Proteomes" id="UP000032180"/>
    </source>
</evidence>
<evidence type="ECO:0000313" key="1">
    <source>
        <dbReference type="EnsemblPlants" id="LPERR01G36040.1"/>
    </source>
</evidence>
<reference evidence="1" key="3">
    <citation type="submission" date="2015-04" db="UniProtKB">
        <authorList>
            <consortium name="EnsemblPlants"/>
        </authorList>
    </citation>
    <scope>IDENTIFICATION</scope>
</reference>
<accession>A0A0D9V9F5</accession>
<keyword evidence="2" id="KW-1185">Reference proteome</keyword>
<proteinExistence type="predicted"/>
<dbReference type="HOGENOM" id="CLU_2889607_0_0_1"/>
<sequence length="63" mass="7590">MEALDDCKWRQIPAFGDWNLWDEMPVTQYFESGTFFFTAQAEKDEDLFKVPQFPTKPYNYKKV</sequence>
<dbReference type="Proteomes" id="UP000032180">
    <property type="component" value="Chromosome 1"/>
</dbReference>